<keyword evidence="3" id="KW-1185">Reference proteome</keyword>
<dbReference type="AlphaFoldDB" id="A0A560JNX3"/>
<protein>
    <submittedName>
        <fullName evidence="2">Uncharacterized protein</fullName>
    </submittedName>
</protein>
<accession>A0A560JNX3</accession>
<reference evidence="2 3" key="1">
    <citation type="submission" date="2019-06" db="EMBL/GenBank/DDBJ databases">
        <title>Genomic Encyclopedia of Type Strains, Phase IV (KMG-V): Genome sequencing to study the core and pangenomes of soil and plant-associated prokaryotes.</title>
        <authorList>
            <person name="Whitman W."/>
        </authorList>
    </citation>
    <scope>NUCLEOTIDE SEQUENCE [LARGE SCALE GENOMIC DNA]</scope>
    <source>
        <strain evidence="2 3">BR 10556</strain>
    </source>
</reference>
<sequence length="88" mass="9348">MNGMLAELPANGKLSGRVADAIDNVSLAYTAIAIGLAGMSGTWRNLDEHPPRFVSQWIHVAACFIWVALVALVVVKGTLSSLRSLSRA</sequence>
<dbReference type="EMBL" id="VITW01000006">
    <property type="protein sequence ID" value="TWB72882.1"/>
    <property type="molecule type" value="Genomic_DNA"/>
</dbReference>
<dbReference type="Proteomes" id="UP000315914">
    <property type="component" value="Unassembled WGS sequence"/>
</dbReference>
<evidence type="ECO:0000313" key="2">
    <source>
        <dbReference type="EMBL" id="TWB72882.1"/>
    </source>
</evidence>
<name>A0A560JNX3_9BRAD</name>
<gene>
    <name evidence="2" type="ORF">FBZ95_106597</name>
</gene>
<keyword evidence="1" id="KW-0812">Transmembrane</keyword>
<organism evidence="2 3">
    <name type="scientific">Bradyrhizobium sacchari</name>
    <dbReference type="NCBI Taxonomy" id="1399419"/>
    <lineage>
        <taxon>Bacteria</taxon>
        <taxon>Pseudomonadati</taxon>
        <taxon>Pseudomonadota</taxon>
        <taxon>Alphaproteobacteria</taxon>
        <taxon>Hyphomicrobiales</taxon>
        <taxon>Nitrobacteraceae</taxon>
        <taxon>Bradyrhizobium</taxon>
    </lineage>
</organism>
<feature type="transmembrane region" description="Helical" evidence="1">
    <location>
        <begin position="55"/>
        <end position="75"/>
    </location>
</feature>
<proteinExistence type="predicted"/>
<evidence type="ECO:0000313" key="3">
    <source>
        <dbReference type="Proteomes" id="UP000315914"/>
    </source>
</evidence>
<keyword evidence="1" id="KW-1133">Transmembrane helix</keyword>
<comment type="caution">
    <text evidence="2">The sequence shown here is derived from an EMBL/GenBank/DDBJ whole genome shotgun (WGS) entry which is preliminary data.</text>
</comment>
<feature type="transmembrane region" description="Helical" evidence="1">
    <location>
        <begin position="21"/>
        <end position="43"/>
    </location>
</feature>
<keyword evidence="1" id="KW-0472">Membrane</keyword>
<evidence type="ECO:0000256" key="1">
    <source>
        <dbReference type="SAM" id="Phobius"/>
    </source>
</evidence>
<dbReference type="RefSeq" id="WP_136615395.1">
    <property type="nucleotide sequence ID" value="NZ_LWIG01000015.1"/>
</dbReference>